<evidence type="ECO:0000313" key="1">
    <source>
        <dbReference type="EMBL" id="CUP94747.1"/>
    </source>
</evidence>
<protein>
    <submittedName>
        <fullName evidence="1 2">Transcriptional regulator</fullName>
    </submittedName>
</protein>
<name>A0A174SFM8_BACUN</name>
<evidence type="ECO:0000313" key="5">
    <source>
        <dbReference type="Proteomes" id="UP000260795"/>
    </source>
</evidence>
<gene>
    <name evidence="3" type="ORF">DW729_16965</name>
    <name evidence="2" type="ORF">DXC80_16925</name>
    <name evidence="1" type="ORF">ERS852510_02764</name>
</gene>
<organism evidence="1 4">
    <name type="scientific">Bacteroides uniformis</name>
    <dbReference type="NCBI Taxonomy" id="820"/>
    <lineage>
        <taxon>Bacteria</taxon>
        <taxon>Pseudomonadati</taxon>
        <taxon>Bacteroidota</taxon>
        <taxon>Bacteroidia</taxon>
        <taxon>Bacteroidales</taxon>
        <taxon>Bacteroidaceae</taxon>
        <taxon>Bacteroides</taxon>
    </lineage>
</organism>
<evidence type="ECO:0000313" key="4">
    <source>
        <dbReference type="Proteomes" id="UP000095766"/>
    </source>
</evidence>
<reference evidence="5 6" key="2">
    <citation type="submission" date="2018-08" db="EMBL/GenBank/DDBJ databases">
        <title>A genome reference for cultivated species of the human gut microbiota.</title>
        <authorList>
            <person name="Zou Y."/>
            <person name="Xue W."/>
            <person name="Luo G."/>
        </authorList>
    </citation>
    <scope>NUCLEOTIDE SEQUENCE [LARGE SCALE GENOMIC DNA]</scope>
    <source>
        <strain evidence="3 6">AM27-46</strain>
        <strain evidence="2 5">TF08-13</strain>
    </source>
</reference>
<evidence type="ECO:0000313" key="6">
    <source>
        <dbReference type="Proteomes" id="UP000284640"/>
    </source>
</evidence>
<accession>A0A174SFM8</accession>
<evidence type="ECO:0000313" key="2">
    <source>
        <dbReference type="EMBL" id="RGL10056.1"/>
    </source>
</evidence>
<dbReference type="InterPro" id="IPR010570">
    <property type="entry name" value="UpxZ_fam"/>
</dbReference>
<dbReference type="Proteomes" id="UP000095766">
    <property type="component" value="Unassembled WGS sequence"/>
</dbReference>
<reference evidence="1 4" key="1">
    <citation type="submission" date="2015-09" db="EMBL/GenBank/DDBJ databases">
        <authorList>
            <consortium name="Pathogen Informatics"/>
        </authorList>
    </citation>
    <scope>NUCLEOTIDE SEQUENCE [LARGE SCALE GENOMIC DNA]</scope>
    <source>
        <strain evidence="1 4">2789STDY5834898</strain>
    </source>
</reference>
<dbReference type="AlphaFoldDB" id="A0A174SFM8"/>
<dbReference type="Pfam" id="PF06603">
    <property type="entry name" value="UpxZ"/>
    <property type="match status" value="1"/>
</dbReference>
<dbReference type="EMBL" id="QSKL01000023">
    <property type="protein sequence ID" value="RHE56718.1"/>
    <property type="molecule type" value="Genomic_DNA"/>
</dbReference>
<dbReference type="Gene3D" id="1.25.40.810">
    <property type="entry name" value="UpxZ"/>
    <property type="match status" value="1"/>
</dbReference>
<dbReference type="EMBL" id="QSRK01000031">
    <property type="protein sequence ID" value="RGL10056.1"/>
    <property type="molecule type" value="Genomic_DNA"/>
</dbReference>
<dbReference type="Proteomes" id="UP000284640">
    <property type="component" value="Unassembled WGS sequence"/>
</dbReference>
<proteinExistence type="predicted"/>
<dbReference type="RefSeq" id="WP_057253766.1">
    <property type="nucleotide sequence ID" value="NZ_CP083677.1"/>
</dbReference>
<evidence type="ECO:0000313" key="3">
    <source>
        <dbReference type="EMBL" id="RHE56718.1"/>
    </source>
</evidence>
<dbReference type="InterPro" id="IPR038533">
    <property type="entry name" value="UpxZ_sf"/>
</dbReference>
<dbReference type="Proteomes" id="UP000260795">
    <property type="component" value="Unassembled WGS sequence"/>
</dbReference>
<dbReference type="EMBL" id="CZAO01000012">
    <property type="protein sequence ID" value="CUP94747.1"/>
    <property type="molecule type" value="Genomic_DNA"/>
</dbReference>
<sequence length="163" mass="18787">MNDLTSRALELRHAAHELMYLGMDGEPVYSDAFCRLNKEVLVKSDFLFSAQSSDVEEEANLCLALLMGYNATIYDYGDKEQKKQVVLERIYHVLEELPASLLKVRLLTYCYGEVYEETLLQEAYAIIEGWDKDSLTSEQTEIIEVLKNIEENPYPFEVVECEP</sequence>